<feature type="domain" description="S1 motif" evidence="4">
    <location>
        <begin position="189"/>
        <end position="257"/>
    </location>
</feature>
<gene>
    <name evidence="5" type="primary">rpsA</name>
    <name evidence="5" type="ORF">KS419_21170</name>
</gene>
<feature type="domain" description="S1 motif" evidence="4">
    <location>
        <begin position="18"/>
        <end position="85"/>
    </location>
</feature>
<dbReference type="PANTHER" id="PTHR10724:SF7">
    <property type="entry name" value="SMALL RIBOSOMAL SUBUNIT PROTEIN BS1C"/>
    <property type="match status" value="1"/>
</dbReference>
<evidence type="ECO:0000313" key="6">
    <source>
        <dbReference type="Proteomes" id="UP000784880"/>
    </source>
</evidence>
<accession>A0ABS6JKP4</accession>
<dbReference type="PANTHER" id="PTHR10724">
    <property type="entry name" value="30S RIBOSOMAL PROTEIN S1"/>
    <property type="match status" value="1"/>
</dbReference>
<evidence type="ECO:0000256" key="3">
    <source>
        <dbReference type="SAM" id="MobiDB-lite"/>
    </source>
</evidence>
<evidence type="ECO:0000313" key="5">
    <source>
        <dbReference type="EMBL" id="MBU9714254.1"/>
    </source>
</evidence>
<keyword evidence="2" id="KW-0687">Ribonucleoprotein</keyword>
<dbReference type="InterPro" id="IPR050437">
    <property type="entry name" value="Ribos_protein_bS1-like"/>
</dbReference>
<dbReference type="RefSeq" id="WP_217068668.1">
    <property type="nucleotide sequence ID" value="NZ_JAHQCS010000171.1"/>
</dbReference>
<organism evidence="5 6">
    <name type="scientific">Evansella tamaricis</name>
    <dbReference type="NCBI Taxonomy" id="2069301"/>
    <lineage>
        <taxon>Bacteria</taxon>
        <taxon>Bacillati</taxon>
        <taxon>Bacillota</taxon>
        <taxon>Bacilli</taxon>
        <taxon>Bacillales</taxon>
        <taxon>Bacillaceae</taxon>
        <taxon>Evansella</taxon>
    </lineage>
</organism>
<sequence>MEEEMNKEMTDFTDISVGDIVTGTITKVEEKQAFVNVGYKMDGLIPISELSSLHVETVSDVLQEGDKVELKVIKLTEEELVLSKKAVAAEKAWIEMEEKKESGVAFDAEVAEVVKGGLVVDVGVRGFIPASLVERHFVEDFSDYKGKKLRLKVVEMDKEKNKLILSQRAVLDEEATEKKRSTLFSINQGDVLDGTVQRLTDFGAFVDIGGVDGLVHISQMAHHHVDNPSEVVSEGQVIKVKVLSVDPDNERISLSIKETLPGPWQALEGKVNQGDIVEGIVKRLVSFGAFIEIAPGVEGLVHISQIANRHIGTPGEVLKEGESVSVKVLDVNLSEKRISLSIRAIEEEEQQKYENEVKKEYQKEEDHGGFSLGDVIGDQLKKYKN</sequence>
<keyword evidence="1 5" id="KW-0689">Ribosomal protein</keyword>
<protein>
    <submittedName>
        <fullName evidence="5">30S ribosomal protein S1</fullName>
    </submittedName>
</protein>
<evidence type="ECO:0000259" key="4">
    <source>
        <dbReference type="PROSITE" id="PS50126"/>
    </source>
</evidence>
<evidence type="ECO:0000256" key="2">
    <source>
        <dbReference type="ARBA" id="ARBA00023274"/>
    </source>
</evidence>
<proteinExistence type="predicted"/>
<dbReference type="EMBL" id="JAHQCS010000171">
    <property type="protein sequence ID" value="MBU9714254.1"/>
    <property type="molecule type" value="Genomic_DNA"/>
</dbReference>
<name>A0ABS6JKP4_9BACI</name>
<dbReference type="GO" id="GO:0005840">
    <property type="term" value="C:ribosome"/>
    <property type="evidence" value="ECO:0007669"/>
    <property type="project" value="UniProtKB-KW"/>
</dbReference>
<dbReference type="CDD" id="cd05687">
    <property type="entry name" value="S1_RPS1_repeat_ec1_hs1"/>
    <property type="match status" value="1"/>
</dbReference>
<feature type="region of interest" description="Disordered" evidence="3">
    <location>
        <begin position="360"/>
        <end position="385"/>
    </location>
</feature>
<dbReference type="SMART" id="SM00316">
    <property type="entry name" value="S1"/>
    <property type="match status" value="4"/>
</dbReference>
<feature type="domain" description="S1 motif" evidence="4">
    <location>
        <begin position="274"/>
        <end position="343"/>
    </location>
</feature>
<feature type="domain" description="S1 motif" evidence="4">
    <location>
        <begin position="103"/>
        <end position="168"/>
    </location>
</feature>
<keyword evidence="6" id="KW-1185">Reference proteome</keyword>
<dbReference type="CDD" id="cd05688">
    <property type="entry name" value="S1_RPS1_repeat_ec3"/>
    <property type="match status" value="1"/>
</dbReference>
<dbReference type="CDD" id="cd04465">
    <property type="entry name" value="S1_RPS1_repeat_ec2_hs2"/>
    <property type="match status" value="1"/>
</dbReference>
<dbReference type="Proteomes" id="UP000784880">
    <property type="component" value="Unassembled WGS sequence"/>
</dbReference>
<dbReference type="NCBIfam" id="NF005208">
    <property type="entry name" value="PRK06676.1"/>
    <property type="match status" value="1"/>
</dbReference>
<reference evidence="5 6" key="1">
    <citation type="submission" date="2021-06" db="EMBL/GenBank/DDBJ databases">
        <title>Bacillus sp. RD4P76, an endophyte from a halophyte.</title>
        <authorList>
            <person name="Sun J.-Q."/>
        </authorList>
    </citation>
    <scope>NUCLEOTIDE SEQUENCE [LARGE SCALE GENOMIC DNA]</scope>
    <source>
        <strain evidence="5 6">CGMCC 1.15917</strain>
    </source>
</reference>
<comment type="caution">
    <text evidence="5">The sequence shown here is derived from an EMBL/GenBank/DDBJ whole genome shotgun (WGS) entry which is preliminary data.</text>
</comment>
<dbReference type="InterPro" id="IPR003029">
    <property type="entry name" value="S1_domain"/>
</dbReference>
<dbReference type="Pfam" id="PF00575">
    <property type="entry name" value="S1"/>
    <property type="match status" value="4"/>
</dbReference>
<dbReference type="PROSITE" id="PS50126">
    <property type="entry name" value="S1"/>
    <property type="match status" value="4"/>
</dbReference>
<evidence type="ECO:0000256" key="1">
    <source>
        <dbReference type="ARBA" id="ARBA00022980"/>
    </source>
</evidence>